<comment type="similarity">
    <text evidence="4">Belongs to the RNase PH family. Rrp42 subfamily.</text>
</comment>
<dbReference type="PANTHER" id="PTHR11097">
    <property type="entry name" value="EXOSOME COMPLEX EXONUCLEASE RIBOSOMAL RNA PROCESSING PROTEIN"/>
    <property type="match status" value="1"/>
</dbReference>
<name>A0A938YXY1_9ARCH</name>
<gene>
    <name evidence="4" type="primary">rrp42</name>
    <name evidence="7" type="ORF">JW744_04600</name>
</gene>
<dbReference type="Proteomes" id="UP000809243">
    <property type="component" value="Unassembled WGS sequence"/>
</dbReference>
<dbReference type="InterPro" id="IPR020568">
    <property type="entry name" value="Ribosomal_Su5_D2-typ_SF"/>
</dbReference>
<dbReference type="AlphaFoldDB" id="A0A938YXY1"/>
<evidence type="ECO:0000256" key="1">
    <source>
        <dbReference type="ARBA" id="ARBA00004496"/>
    </source>
</evidence>
<sequence>MEETIWDLRTDKTIAAIKEGKRLDGRKFDEYREVKIVNDISENADGSARVLLGKTDVIAGIKMVPGDPYPDSPDEGTISVGAELLPLASPSFESGPPREEATELARVVDRGIRESKAIDFKKLCIREGELVWIVFIDVYTMNHDGNLFDACSIAALSSLLKTKIPKLEADRVVAHEYAGKLALARKPLLSTFAKMANNVVLDPILSEEKAMEARFSCATTEDDCLCAFQKGGGGSFTESEIDNCIDVAFKKAKDIRKLL</sequence>
<evidence type="ECO:0000313" key="8">
    <source>
        <dbReference type="Proteomes" id="UP000809243"/>
    </source>
</evidence>
<dbReference type="Pfam" id="PF03725">
    <property type="entry name" value="RNase_PH_C"/>
    <property type="match status" value="1"/>
</dbReference>
<dbReference type="EMBL" id="JAFGDB010000077">
    <property type="protein sequence ID" value="MBN2067721.1"/>
    <property type="molecule type" value="Genomic_DNA"/>
</dbReference>
<reference evidence="7" key="1">
    <citation type="submission" date="2021-01" db="EMBL/GenBank/DDBJ databases">
        <title>Active Sulfur Cycling in an Early Earth Analoge.</title>
        <authorList>
            <person name="Hahn C.R."/>
            <person name="Youssef N.H."/>
            <person name="Elshahed M."/>
        </authorList>
    </citation>
    <scope>NUCLEOTIDE SEQUENCE</scope>
    <source>
        <strain evidence="7">Zod_Metabat.1151</strain>
    </source>
</reference>
<comment type="function">
    <text evidence="4">Non-catalytic component of the exosome, which is a complex involved in RNA degradation. Contributes to the structuring of the Rrp41 active site.</text>
</comment>
<evidence type="ECO:0000256" key="4">
    <source>
        <dbReference type="HAMAP-Rule" id="MF_00622"/>
    </source>
</evidence>
<dbReference type="GO" id="GO:0035925">
    <property type="term" value="F:mRNA 3'-UTR AU-rich region binding"/>
    <property type="evidence" value="ECO:0007669"/>
    <property type="project" value="TreeGrafter"/>
</dbReference>
<proteinExistence type="inferred from homology"/>
<evidence type="ECO:0000313" key="7">
    <source>
        <dbReference type="EMBL" id="MBN2067721.1"/>
    </source>
</evidence>
<dbReference type="Pfam" id="PF01138">
    <property type="entry name" value="RNase_PH"/>
    <property type="match status" value="1"/>
</dbReference>
<comment type="subunit">
    <text evidence="4">Component of the archaeal exosome complex. Forms a hexameric ring-like arrangement composed of 3 Rrp41-Rrp42 heterodimers. The hexameric ring associates with a trimer of Rrp4 and/or Csl4 subunits.</text>
</comment>
<organism evidence="7 8">
    <name type="scientific">Candidatus Iainarchaeum sp</name>
    <dbReference type="NCBI Taxonomy" id="3101447"/>
    <lineage>
        <taxon>Archaea</taxon>
        <taxon>Candidatus Iainarchaeota</taxon>
        <taxon>Candidatus Iainarchaeia</taxon>
        <taxon>Candidatus Iainarchaeales</taxon>
        <taxon>Candidatus Iainarchaeaceae</taxon>
        <taxon>Candidatus Iainarchaeum</taxon>
    </lineage>
</organism>
<evidence type="ECO:0000256" key="2">
    <source>
        <dbReference type="ARBA" id="ARBA00022490"/>
    </source>
</evidence>
<dbReference type="PANTHER" id="PTHR11097:SF8">
    <property type="entry name" value="EXOSOME COMPLEX COMPONENT RRP42"/>
    <property type="match status" value="1"/>
</dbReference>
<dbReference type="InterPro" id="IPR036345">
    <property type="entry name" value="ExoRNase_PH_dom2_sf"/>
</dbReference>
<dbReference type="InterPro" id="IPR020869">
    <property type="entry name" value="Rrp42_archaea"/>
</dbReference>
<dbReference type="InterPro" id="IPR001247">
    <property type="entry name" value="ExoRNase_PH_dom1"/>
</dbReference>
<dbReference type="NCBIfam" id="NF003282">
    <property type="entry name" value="PRK04282.1-1"/>
    <property type="match status" value="1"/>
</dbReference>
<evidence type="ECO:0000256" key="3">
    <source>
        <dbReference type="ARBA" id="ARBA00022835"/>
    </source>
</evidence>
<dbReference type="SUPFAM" id="SSF54211">
    <property type="entry name" value="Ribosomal protein S5 domain 2-like"/>
    <property type="match status" value="1"/>
</dbReference>
<dbReference type="InterPro" id="IPR050590">
    <property type="entry name" value="Exosome_comp_Rrp42_subfam"/>
</dbReference>
<comment type="subcellular location">
    <subcellularLocation>
        <location evidence="1 4">Cytoplasm</location>
    </subcellularLocation>
</comment>
<comment type="caution">
    <text evidence="7">The sequence shown here is derived from an EMBL/GenBank/DDBJ whole genome shotgun (WGS) entry which is preliminary data.</text>
</comment>
<evidence type="ECO:0000259" key="5">
    <source>
        <dbReference type="Pfam" id="PF01138"/>
    </source>
</evidence>
<dbReference type="SUPFAM" id="SSF55666">
    <property type="entry name" value="Ribonuclease PH domain 2-like"/>
    <property type="match status" value="1"/>
</dbReference>
<dbReference type="GO" id="GO:0000177">
    <property type="term" value="C:cytoplasmic exosome (RNase complex)"/>
    <property type="evidence" value="ECO:0007669"/>
    <property type="project" value="TreeGrafter"/>
</dbReference>
<protein>
    <recommendedName>
        <fullName evidence="4">Exosome complex component Rrp42</fullName>
    </recommendedName>
</protein>
<dbReference type="InterPro" id="IPR027408">
    <property type="entry name" value="PNPase/RNase_PH_dom_sf"/>
</dbReference>
<keyword evidence="2 4" id="KW-0963">Cytoplasm</keyword>
<dbReference type="Gene3D" id="3.30.230.70">
    <property type="entry name" value="GHMP Kinase, N-terminal domain"/>
    <property type="match status" value="1"/>
</dbReference>
<feature type="domain" description="Exoribonuclease phosphorolytic" evidence="5">
    <location>
        <begin position="30"/>
        <end position="165"/>
    </location>
</feature>
<dbReference type="FunFam" id="3.30.230.70:FF:000017">
    <property type="entry name" value="Exosome complex component Rrp42"/>
    <property type="match status" value="1"/>
</dbReference>
<dbReference type="HAMAP" id="MF_00622">
    <property type="entry name" value="Exosome_Rrp42"/>
    <property type="match status" value="1"/>
</dbReference>
<dbReference type="GO" id="GO:0016075">
    <property type="term" value="P:rRNA catabolic process"/>
    <property type="evidence" value="ECO:0007669"/>
    <property type="project" value="TreeGrafter"/>
</dbReference>
<accession>A0A938YXY1</accession>
<feature type="domain" description="Exoribonuclease phosphorolytic" evidence="6">
    <location>
        <begin position="189"/>
        <end position="250"/>
    </location>
</feature>
<dbReference type="InterPro" id="IPR015847">
    <property type="entry name" value="ExoRNase_PH_dom2"/>
</dbReference>
<keyword evidence="3 4" id="KW-0271">Exosome</keyword>
<dbReference type="CDD" id="cd11365">
    <property type="entry name" value="RNase_PH_archRRP42"/>
    <property type="match status" value="1"/>
</dbReference>
<evidence type="ECO:0000259" key="6">
    <source>
        <dbReference type="Pfam" id="PF03725"/>
    </source>
</evidence>